<dbReference type="CDD" id="cd16913">
    <property type="entry name" value="YkuD_like"/>
    <property type="match status" value="1"/>
</dbReference>
<dbReference type="AlphaFoldDB" id="A0A0N0Z8Y4"/>
<feature type="active site" description="Nucleophile" evidence="7">
    <location>
        <position position="142"/>
    </location>
</feature>
<evidence type="ECO:0000256" key="5">
    <source>
        <dbReference type="ARBA" id="ARBA00022984"/>
    </source>
</evidence>
<evidence type="ECO:0000256" key="3">
    <source>
        <dbReference type="ARBA" id="ARBA00022679"/>
    </source>
</evidence>
<keyword evidence="3 9" id="KW-0808">Transferase</keyword>
<dbReference type="GO" id="GO:0008360">
    <property type="term" value="P:regulation of cell shape"/>
    <property type="evidence" value="ECO:0007669"/>
    <property type="project" value="UniProtKB-UniRule"/>
</dbReference>
<dbReference type="Pfam" id="PF03734">
    <property type="entry name" value="YkuD"/>
    <property type="match status" value="1"/>
</dbReference>
<dbReference type="GO" id="GO:0004180">
    <property type="term" value="F:carboxypeptidase activity"/>
    <property type="evidence" value="ECO:0007669"/>
    <property type="project" value="UniProtKB-ARBA"/>
</dbReference>
<gene>
    <name evidence="9" type="ORF">M992_2796</name>
</gene>
<keyword evidence="4 7" id="KW-0133">Cell shape</keyword>
<dbReference type="PANTHER" id="PTHR36699:SF1">
    <property type="entry name" value="L,D-TRANSPEPTIDASE YAFK-RELATED"/>
    <property type="match status" value="1"/>
</dbReference>
<dbReference type="EMBL" id="LGAA01000027">
    <property type="protein sequence ID" value="KPD01824.1"/>
    <property type="molecule type" value="Genomic_DNA"/>
</dbReference>
<evidence type="ECO:0000313" key="10">
    <source>
        <dbReference type="Proteomes" id="UP000053226"/>
    </source>
</evidence>
<dbReference type="InterPro" id="IPR005490">
    <property type="entry name" value="LD_TPept_cat_dom"/>
</dbReference>
<protein>
    <submittedName>
        <fullName evidence="9">Putative exported protein</fullName>
        <ecNumber evidence="9">2.-.-.-</ecNumber>
    </submittedName>
</protein>
<evidence type="ECO:0000256" key="2">
    <source>
        <dbReference type="ARBA" id="ARBA00005992"/>
    </source>
</evidence>
<dbReference type="GO" id="GO:0071555">
    <property type="term" value="P:cell wall organization"/>
    <property type="evidence" value="ECO:0007669"/>
    <property type="project" value="UniProtKB-UniRule"/>
</dbReference>
<comment type="caution">
    <text evidence="9">The sequence shown here is derived from an EMBL/GenBank/DDBJ whole genome shotgun (WGS) entry which is preliminary data.</text>
</comment>
<feature type="domain" description="L,D-TPase catalytic" evidence="8">
    <location>
        <begin position="42"/>
        <end position="173"/>
    </location>
</feature>
<name>A0A0N0Z8Y4_9GAMM</name>
<keyword evidence="10" id="KW-1185">Reference proteome</keyword>
<dbReference type="PROSITE" id="PS52029">
    <property type="entry name" value="LD_TPASE"/>
    <property type="match status" value="1"/>
</dbReference>
<evidence type="ECO:0000256" key="4">
    <source>
        <dbReference type="ARBA" id="ARBA00022960"/>
    </source>
</evidence>
<dbReference type="GO" id="GO:0016740">
    <property type="term" value="F:transferase activity"/>
    <property type="evidence" value="ECO:0007669"/>
    <property type="project" value="UniProtKB-KW"/>
</dbReference>
<keyword evidence="5 7" id="KW-0573">Peptidoglycan synthesis</keyword>
<dbReference type="EC" id="2.-.-.-" evidence="9"/>
<sequence length="260" mass="29875">MKRVQSFSLIYFLILYSLQLVYAENNFSSLKLNAQNTQNNPVFIQIFKEENQLELYQKRQNGQFSLLKSYQICNYSGGLGPKKQPGDLKSPEGFYQITTNQLNPNSRYYRAINLGFPNAFDKAQGYDGQYLMIHGDCVSVGCYAMTDKAMGEIYRYAATALKHGQSHIDINIYPFRMTAENMHRHRNSPHYAFWQQLKPAYDYFVLTKQPAVISFQAGQYTVEKKSINDTNIAENTQLQAQTSATKLLRLGSQNTFTEVK</sequence>
<dbReference type="Proteomes" id="UP000053226">
    <property type="component" value="Unassembled WGS sequence"/>
</dbReference>
<dbReference type="OrthoDB" id="9809748at2"/>
<dbReference type="InterPro" id="IPR038063">
    <property type="entry name" value="Transpep_catalytic_dom"/>
</dbReference>
<reference evidence="9 10" key="1">
    <citation type="submission" date="2015-07" db="EMBL/GenBank/DDBJ databases">
        <title>ATOL: Assembling a taxonomically balanced genome-scale reconstruction of the evolutionary history of the Enterobacteriaceae.</title>
        <authorList>
            <person name="Plunkett G.III."/>
            <person name="Neeno-Eckwall E.C."/>
            <person name="Glasner J.D."/>
            <person name="Perna N.T."/>
        </authorList>
    </citation>
    <scope>NUCLEOTIDE SEQUENCE [LARGE SCALE GENOMIC DNA]</scope>
    <source>
        <strain evidence="9 10">ATCC 35017</strain>
    </source>
</reference>
<evidence type="ECO:0000313" key="9">
    <source>
        <dbReference type="EMBL" id="KPD01824.1"/>
    </source>
</evidence>
<dbReference type="PANTHER" id="PTHR36699">
    <property type="entry name" value="LD-TRANSPEPTIDASE"/>
    <property type="match status" value="1"/>
</dbReference>
<feature type="active site" description="Proton donor/acceptor" evidence="7">
    <location>
        <position position="134"/>
    </location>
</feature>
<accession>A0A0N0Z8Y4</accession>
<comment type="similarity">
    <text evidence="2">Belongs to the YkuD family.</text>
</comment>
<dbReference type="GO" id="GO:0009252">
    <property type="term" value="P:peptidoglycan biosynthetic process"/>
    <property type="evidence" value="ECO:0007669"/>
    <property type="project" value="UniProtKB-UniPathway"/>
</dbReference>
<proteinExistence type="inferred from homology"/>
<evidence type="ECO:0000256" key="7">
    <source>
        <dbReference type="PROSITE-ProRule" id="PRU01373"/>
    </source>
</evidence>
<keyword evidence="6 7" id="KW-0961">Cell wall biogenesis/degradation</keyword>
<evidence type="ECO:0000259" key="8">
    <source>
        <dbReference type="PROSITE" id="PS52029"/>
    </source>
</evidence>
<dbReference type="UniPathway" id="UPA00219"/>
<dbReference type="SUPFAM" id="SSF141523">
    <property type="entry name" value="L,D-transpeptidase catalytic domain-like"/>
    <property type="match status" value="1"/>
</dbReference>
<evidence type="ECO:0000256" key="1">
    <source>
        <dbReference type="ARBA" id="ARBA00004752"/>
    </source>
</evidence>
<organism evidence="9 10">
    <name type="scientific">Moellerella wisconsensis ATCC 35017</name>
    <dbReference type="NCBI Taxonomy" id="1354267"/>
    <lineage>
        <taxon>Bacteria</taxon>
        <taxon>Pseudomonadati</taxon>
        <taxon>Pseudomonadota</taxon>
        <taxon>Gammaproteobacteria</taxon>
        <taxon>Enterobacterales</taxon>
        <taxon>Morganellaceae</taxon>
        <taxon>Moellerella</taxon>
    </lineage>
</organism>
<comment type="pathway">
    <text evidence="1 7">Cell wall biogenesis; peptidoglycan biosynthesis.</text>
</comment>
<dbReference type="RefSeq" id="WP_053909130.1">
    <property type="nucleotide sequence ID" value="NZ_CAWMUS010000027.1"/>
</dbReference>
<evidence type="ECO:0000256" key="6">
    <source>
        <dbReference type="ARBA" id="ARBA00023316"/>
    </source>
</evidence>